<dbReference type="PANTHER" id="PTHR24559:SF436">
    <property type="entry name" value="RNA-DIRECTED DNA POLYMERASE HOMOLOG"/>
    <property type="match status" value="1"/>
</dbReference>
<dbReference type="AlphaFoldDB" id="A0A6V7PLA6"/>
<sequence>MSSSDAGVVNAGVTSKATLQAEQPSKLSKGKDTRITKDSASVEDCLALLEDILSKVGERYTEMADTFSSFNDDELPRRLPSRREVDHAIKLEPGVKPPAKAAYRMALPELEELQRQLKDLLDAGFIRPSKAPYGAPVLFQRKSDESLRLCIDYRALNKITVKNKYPVPLVADLFDQLGGAKLFTKLDLRSGYYEVRIAEGDEEKTACVTRYGAYKFLVMPFGLTNAPATFCTLMNKLFYPYLDRFVVVYLDDIVVYSNTLEEHVEHLRTIFQVLWENQLYVKREKCSFAKEEVHFLGIGSAEDNLHGPTESAGDLRVGGAHDGVRL</sequence>
<proteinExistence type="predicted"/>
<organism evidence="3">
    <name type="scientific">Ananas comosus var. bracteatus</name>
    <name type="common">red pineapple</name>
    <dbReference type="NCBI Taxonomy" id="296719"/>
    <lineage>
        <taxon>Eukaryota</taxon>
        <taxon>Viridiplantae</taxon>
        <taxon>Streptophyta</taxon>
        <taxon>Embryophyta</taxon>
        <taxon>Tracheophyta</taxon>
        <taxon>Spermatophyta</taxon>
        <taxon>Magnoliopsida</taxon>
        <taxon>Liliopsida</taxon>
        <taxon>Poales</taxon>
        <taxon>Bromeliaceae</taxon>
        <taxon>Bromelioideae</taxon>
        <taxon>Ananas</taxon>
    </lineage>
</organism>
<dbReference type="Gene3D" id="3.10.10.10">
    <property type="entry name" value="HIV Type 1 Reverse Transcriptase, subunit A, domain 1"/>
    <property type="match status" value="1"/>
</dbReference>
<dbReference type="Gene3D" id="3.30.70.270">
    <property type="match status" value="1"/>
</dbReference>
<protein>
    <recommendedName>
        <fullName evidence="2">Reverse transcriptase domain-containing protein</fullName>
    </recommendedName>
</protein>
<dbReference type="CDD" id="cd01647">
    <property type="entry name" value="RT_LTR"/>
    <property type="match status" value="1"/>
</dbReference>
<feature type="region of interest" description="Disordered" evidence="1">
    <location>
        <begin position="1"/>
        <end position="37"/>
    </location>
</feature>
<dbReference type="InterPro" id="IPR043128">
    <property type="entry name" value="Rev_trsase/Diguanyl_cyclase"/>
</dbReference>
<dbReference type="SUPFAM" id="SSF56672">
    <property type="entry name" value="DNA/RNA polymerases"/>
    <property type="match status" value="1"/>
</dbReference>
<dbReference type="InterPro" id="IPR053134">
    <property type="entry name" value="RNA-dir_DNA_polymerase"/>
</dbReference>
<name>A0A6V7PLA6_ANACO</name>
<dbReference type="PROSITE" id="PS50878">
    <property type="entry name" value="RT_POL"/>
    <property type="match status" value="1"/>
</dbReference>
<dbReference type="EMBL" id="LR862149">
    <property type="protein sequence ID" value="CAD1831635.1"/>
    <property type="molecule type" value="Genomic_DNA"/>
</dbReference>
<dbReference type="InterPro" id="IPR043502">
    <property type="entry name" value="DNA/RNA_pol_sf"/>
</dbReference>
<accession>A0A6V7PLA6</accession>
<dbReference type="PANTHER" id="PTHR24559">
    <property type="entry name" value="TRANSPOSON TY3-I GAG-POL POLYPROTEIN"/>
    <property type="match status" value="1"/>
</dbReference>
<feature type="compositionally biased region" description="Polar residues" evidence="1">
    <location>
        <begin position="12"/>
        <end position="26"/>
    </location>
</feature>
<reference evidence="3" key="1">
    <citation type="submission" date="2020-07" db="EMBL/GenBank/DDBJ databases">
        <authorList>
            <person name="Lin J."/>
        </authorList>
    </citation>
    <scope>NUCLEOTIDE SEQUENCE</scope>
</reference>
<evidence type="ECO:0000259" key="2">
    <source>
        <dbReference type="PROSITE" id="PS50878"/>
    </source>
</evidence>
<evidence type="ECO:0000313" key="3">
    <source>
        <dbReference type="EMBL" id="CAD1831635.1"/>
    </source>
</evidence>
<feature type="domain" description="Reverse transcriptase" evidence="2">
    <location>
        <begin position="121"/>
        <end position="300"/>
    </location>
</feature>
<dbReference type="Pfam" id="PF00078">
    <property type="entry name" value="RVT_1"/>
    <property type="match status" value="1"/>
</dbReference>
<dbReference type="InterPro" id="IPR000477">
    <property type="entry name" value="RT_dom"/>
</dbReference>
<evidence type="ECO:0000256" key="1">
    <source>
        <dbReference type="SAM" id="MobiDB-lite"/>
    </source>
</evidence>
<gene>
    <name evidence="3" type="ORF">CB5_LOCUS14846</name>
</gene>